<protein>
    <submittedName>
        <fullName evidence="12">Tyrosine recombinase XerC</fullName>
    </submittedName>
</protein>
<evidence type="ECO:0000313" key="12">
    <source>
        <dbReference type="EMBL" id="SUB76094.1"/>
    </source>
</evidence>
<dbReference type="InterPro" id="IPR004107">
    <property type="entry name" value="Integrase_SAM-like_N"/>
</dbReference>
<dbReference type="EMBL" id="UGTH01000001">
    <property type="protein sequence ID" value="SUB76094.1"/>
    <property type="molecule type" value="Genomic_DNA"/>
</dbReference>
<evidence type="ECO:0000259" key="10">
    <source>
        <dbReference type="PROSITE" id="PS51898"/>
    </source>
</evidence>
<dbReference type="Gene3D" id="1.10.443.10">
    <property type="entry name" value="Intergrase catalytic core"/>
    <property type="match status" value="1"/>
</dbReference>
<keyword evidence="8" id="KW-0131">Cell cycle</keyword>
<organism evidence="12 13">
    <name type="scientific">Peptoniphilus indolicus</name>
    <dbReference type="NCBI Taxonomy" id="33030"/>
    <lineage>
        <taxon>Bacteria</taxon>
        <taxon>Bacillati</taxon>
        <taxon>Bacillota</taxon>
        <taxon>Tissierellia</taxon>
        <taxon>Tissierellales</taxon>
        <taxon>Peptoniphilaceae</taxon>
        <taxon>Peptoniphilus</taxon>
    </lineage>
</organism>
<evidence type="ECO:0000256" key="1">
    <source>
        <dbReference type="ARBA" id="ARBA00004496"/>
    </source>
</evidence>
<dbReference type="SUPFAM" id="SSF56349">
    <property type="entry name" value="DNA breaking-rejoining enzymes"/>
    <property type="match status" value="1"/>
</dbReference>
<dbReference type="GO" id="GO:0006310">
    <property type="term" value="P:DNA recombination"/>
    <property type="evidence" value="ECO:0007669"/>
    <property type="project" value="UniProtKB-KW"/>
</dbReference>
<accession>A0A379DDR5</accession>
<dbReference type="RefSeq" id="WP_115312238.1">
    <property type="nucleotide sequence ID" value="NZ_UGTH01000001.1"/>
</dbReference>
<keyword evidence="3" id="KW-0132">Cell division</keyword>
<dbReference type="GO" id="GO:0005737">
    <property type="term" value="C:cytoplasm"/>
    <property type="evidence" value="ECO:0007669"/>
    <property type="project" value="UniProtKB-SubCell"/>
</dbReference>
<keyword evidence="6 9" id="KW-0238">DNA-binding</keyword>
<keyword evidence="4" id="KW-0159">Chromosome partition</keyword>
<name>A0A379DDR5_9FIRM</name>
<dbReference type="GO" id="GO:0007059">
    <property type="term" value="P:chromosome segregation"/>
    <property type="evidence" value="ECO:0007669"/>
    <property type="project" value="UniProtKB-KW"/>
</dbReference>
<evidence type="ECO:0000256" key="6">
    <source>
        <dbReference type="ARBA" id="ARBA00023125"/>
    </source>
</evidence>
<feature type="domain" description="Tyr recombinase" evidence="10">
    <location>
        <begin position="126"/>
        <end position="308"/>
    </location>
</feature>
<dbReference type="AlphaFoldDB" id="A0A379DDR5"/>
<evidence type="ECO:0000256" key="5">
    <source>
        <dbReference type="ARBA" id="ARBA00022908"/>
    </source>
</evidence>
<evidence type="ECO:0000256" key="4">
    <source>
        <dbReference type="ARBA" id="ARBA00022829"/>
    </source>
</evidence>
<proteinExistence type="predicted"/>
<dbReference type="InterPro" id="IPR011010">
    <property type="entry name" value="DNA_brk_join_enz"/>
</dbReference>
<dbReference type="Gene3D" id="1.10.150.130">
    <property type="match status" value="1"/>
</dbReference>
<evidence type="ECO:0000256" key="8">
    <source>
        <dbReference type="ARBA" id="ARBA00023306"/>
    </source>
</evidence>
<evidence type="ECO:0000313" key="13">
    <source>
        <dbReference type="Proteomes" id="UP000254777"/>
    </source>
</evidence>
<dbReference type="PANTHER" id="PTHR30349">
    <property type="entry name" value="PHAGE INTEGRASE-RELATED"/>
    <property type="match status" value="1"/>
</dbReference>
<evidence type="ECO:0000256" key="2">
    <source>
        <dbReference type="ARBA" id="ARBA00022490"/>
    </source>
</evidence>
<dbReference type="InterPro" id="IPR013762">
    <property type="entry name" value="Integrase-like_cat_sf"/>
</dbReference>
<dbReference type="InterPro" id="IPR002104">
    <property type="entry name" value="Integrase_catalytic"/>
</dbReference>
<sequence length="332" mass="38829">MINNLIDDFLGFLSSSKGASENTVKEYYYDLRTFIRFILIRREIVKDIEFKNIDIDLITLDIIKSIRKEDIYAFTSFLDRKLKNSNRTKNRKLSSIRTFFKYLSTKVDLIEYNPAEDIDSPKIERSLPIYLDLDEAMLILKEISNSEKQPKFKFRDYAIVTLFLNCGMRLSELSSLNLNDIKTNILRVTGKGRKQREIFLNNACRKALDDYLKVRPDIDNEDALFLSMRNNRMNNRSIQHMVEKYIKNSGLDTNKYTVHKLRHTAATLMYQYGSADIRSLQEILGHESVSTTQIYTHVNNKALKDTIESNPLSNINYTEVDDSAENNDKYFK</sequence>
<dbReference type="PANTHER" id="PTHR30349:SF77">
    <property type="entry name" value="TYROSINE RECOMBINASE XERC"/>
    <property type="match status" value="1"/>
</dbReference>
<evidence type="ECO:0000256" key="7">
    <source>
        <dbReference type="ARBA" id="ARBA00023172"/>
    </source>
</evidence>
<dbReference type="PROSITE" id="PS51900">
    <property type="entry name" value="CB"/>
    <property type="match status" value="1"/>
</dbReference>
<evidence type="ECO:0000259" key="11">
    <source>
        <dbReference type="PROSITE" id="PS51900"/>
    </source>
</evidence>
<keyword evidence="2" id="KW-0963">Cytoplasm</keyword>
<dbReference type="InterPro" id="IPR050090">
    <property type="entry name" value="Tyrosine_recombinase_XerCD"/>
</dbReference>
<dbReference type="InterPro" id="IPR044068">
    <property type="entry name" value="CB"/>
</dbReference>
<feature type="domain" description="Core-binding (CB)" evidence="11">
    <location>
        <begin position="1"/>
        <end position="104"/>
    </location>
</feature>
<dbReference type="PROSITE" id="PS51898">
    <property type="entry name" value="TYR_RECOMBINASE"/>
    <property type="match status" value="1"/>
</dbReference>
<dbReference type="Pfam" id="PF00589">
    <property type="entry name" value="Phage_integrase"/>
    <property type="match status" value="1"/>
</dbReference>
<gene>
    <name evidence="12" type="primary">xerC</name>
    <name evidence="12" type="ORF">NCTC11088_01906</name>
</gene>
<comment type="subcellular location">
    <subcellularLocation>
        <location evidence="1">Cytoplasm</location>
    </subcellularLocation>
</comment>
<dbReference type="InterPro" id="IPR010998">
    <property type="entry name" value="Integrase_recombinase_N"/>
</dbReference>
<evidence type="ECO:0000256" key="9">
    <source>
        <dbReference type="PROSITE-ProRule" id="PRU01248"/>
    </source>
</evidence>
<dbReference type="Pfam" id="PF02899">
    <property type="entry name" value="Phage_int_SAM_1"/>
    <property type="match status" value="1"/>
</dbReference>
<dbReference type="GO" id="GO:0015074">
    <property type="term" value="P:DNA integration"/>
    <property type="evidence" value="ECO:0007669"/>
    <property type="project" value="UniProtKB-KW"/>
</dbReference>
<dbReference type="Proteomes" id="UP000254777">
    <property type="component" value="Unassembled WGS sequence"/>
</dbReference>
<dbReference type="GO" id="GO:0051301">
    <property type="term" value="P:cell division"/>
    <property type="evidence" value="ECO:0007669"/>
    <property type="project" value="UniProtKB-KW"/>
</dbReference>
<keyword evidence="7" id="KW-0233">DNA recombination</keyword>
<reference evidence="12 13" key="1">
    <citation type="submission" date="2018-06" db="EMBL/GenBank/DDBJ databases">
        <authorList>
            <consortium name="Pathogen Informatics"/>
            <person name="Doyle S."/>
        </authorList>
    </citation>
    <scope>NUCLEOTIDE SEQUENCE [LARGE SCALE GENOMIC DNA]</scope>
    <source>
        <strain evidence="12 13">NCTC11088</strain>
    </source>
</reference>
<evidence type="ECO:0000256" key="3">
    <source>
        <dbReference type="ARBA" id="ARBA00022618"/>
    </source>
</evidence>
<keyword evidence="5" id="KW-0229">DNA integration</keyword>
<dbReference type="GO" id="GO:0003677">
    <property type="term" value="F:DNA binding"/>
    <property type="evidence" value="ECO:0007669"/>
    <property type="project" value="UniProtKB-UniRule"/>
</dbReference>